<evidence type="ECO:0000313" key="1">
    <source>
        <dbReference type="EMBL" id="CEN49688.1"/>
    </source>
</evidence>
<reference evidence="2" key="1">
    <citation type="submission" date="2015-01" db="EMBL/GenBank/DDBJ databases">
        <authorList>
            <person name="MANFREDI Pablo"/>
        </authorList>
    </citation>
    <scope>NUCLEOTIDE SEQUENCE [LARGE SCALE GENOMIC DNA]</scope>
    <source>
        <strain evidence="2">Cc11</strain>
    </source>
</reference>
<accession>A0A0B7IIC3</accession>
<protein>
    <submittedName>
        <fullName evidence="1">Uncharacterized protein</fullName>
    </submittedName>
</protein>
<name>A0A0B7IIC3_9FLAO</name>
<dbReference type="EMBL" id="CDOK01000111">
    <property type="protein sequence ID" value="CEN49688.1"/>
    <property type="molecule type" value="Genomic_DNA"/>
</dbReference>
<evidence type="ECO:0000313" key="2">
    <source>
        <dbReference type="Proteomes" id="UP000039370"/>
    </source>
</evidence>
<sequence>MESKLSKNVLKMKKIFFLGMLFFSLQGFSQTIISQTYYEGTIGTDLKVGLYLAIKETGCPNTYAEAYYKYEKSNERILLEPFMDHKEERFTFVEHGNTGVLILHRKGETLEGLWIAPDGKKQLQVKLKALPQSEKSYERMEDHYERLHYESHDC</sequence>
<proteinExistence type="predicted"/>
<organism evidence="1 2">
    <name type="scientific">Capnocytophaga canimorsus</name>
    <dbReference type="NCBI Taxonomy" id="28188"/>
    <lineage>
        <taxon>Bacteria</taxon>
        <taxon>Pseudomonadati</taxon>
        <taxon>Bacteroidota</taxon>
        <taxon>Flavobacteriia</taxon>
        <taxon>Flavobacteriales</taxon>
        <taxon>Flavobacteriaceae</taxon>
        <taxon>Capnocytophaga</taxon>
    </lineage>
</organism>
<gene>
    <name evidence="1" type="ORF">CCAN11_1990007</name>
</gene>
<dbReference type="AlphaFoldDB" id="A0A0B7IIC3"/>
<dbReference type="Proteomes" id="UP000039370">
    <property type="component" value="Unassembled WGS sequence"/>
</dbReference>